<keyword evidence="2" id="KW-1185">Reference proteome</keyword>
<dbReference type="SFLD" id="SFLDG01129">
    <property type="entry name" value="C1.5:_HAD__Beta-PGM__Phosphata"/>
    <property type="match status" value="1"/>
</dbReference>
<sequence>MGKTTTVIWDWNGTLLDDAPVCVAAINDMLRERSLPQLSAERYQEIFCFPVSEYYRKAGFDFSKEPFERLAVLYHERYLAASERCPLCEGALDTLQELQRRGVRQAVLSASHQRHLLWQMGLFGLLGYFDEILGVSDIYARSKAELGQDFVRRRGLDPAGVLLVGDTEHDYETARAIGCRCLLIPGGHQSPGRLRRSGATVLSSRKEILEYL</sequence>
<reference evidence="1 2" key="1">
    <citation type="submission" date="2019-03" db="EMBL/GenBank/DDBJ databases">
        <title>Genomic Encyclopedia of Type Strains, Phase IV (KMG-IV): sequencing the most valuable type-strain genomes for metagenomic binning, comparative biology and taxonomic classification.</title>
        <authorList>
            <person name="Goeker M."/>
        </authorList>
    </citation>
    <scope>NUCLEOTIDE SEQUENCE [LARGE SCALE GENOMIC DNA]</scope>
    <source>
        <strain evidence="1 2">DSM 100433</strain>
    </source>
</reference>
<dbReference type="InterPro" id="IPR036412">
    <property type="entry name" value="HAD-like_sf"/>
</dbReference>
<organism evidence="1 2">
    <name type="scientific">Harryflintia acetispora</name>
    <dbReference type="NCBI Taxonomy" id="1849041"/>
    <lineage>
        <taxon>Bacteria</taxon>
        <taxon>Bacillati</taxon>
        <taxon>Bacillota</taxon>
        <taxon>Clostridia</taxon>
        <taxon>Eubacteriales</taxon>
        <taxon>Oscillospiraceae</taxon>
        <taxon>Harryflintia</taxon>
    </lineage>
</organism>
<dbReference type="PANTHER" id="PTHR43434">
    <property type="entry name" value="PHOSPHOGLYCOLATE PHOSPHATASE"/>
    <property type="match status" value="1"/>
</dbReference>
<dbReference type="GO" id="GO:0008967">
    <property type="term" value="F:phosphoglycolate phosphatase activity"/>
    <property type="evidence" value="ECO:0007669"/>
    <property type="project" value="TreeGrafter"/>
</dbReference>
<dbReference type="InterPro" id="IPR023214">
    <property type="entry name" value="HAD_sf"/>
</dbReference>
<dbReference type="GO" id="GO:0006281">
    <property type="term" value="P:DNA repair"/>
    <property type="evidence" value="ECO:0007669"/>
    <property type="project" value="TreeGrafter"/>
</dbReference>
<evidence type="ECO:0000313" key="1">
    <source>
        <dbReference type="EMBL" id="TCL43762.1"/>
    </source>
</evidence>
<dbReference type="SUPFAM" id="SSF56784">
    <property type="entry name" value="HAD-like"/>
    <property type="match status" value="1"/>
</dbReference>
<dbReference type="GO" id="GO:0005829">
    <property type="term" value="C:cytosol"/>
    <property type="evidence" value="ECO:0007669"/>
    <property type="project" value="TreeGrafter"/>
</dbReference>
<dbReference type="Gene3D" id="1.10.150.240">
    <property type="entry name" value="Putative phosphatase, domain 2"/>
    <property type="match status" value="1"/>
</dbReference>
<name>A0A9X8UJK5_9FIRM</name>
<proteinExistence type="predicted"/>
<dbReference type="RefSeq" id="WP_132084354.1">
    <property type="nucleotide sequence ID" value="NZ_SLUK01000004.1"/>
</dbReference>
<evidence type="ECO:0000313" key="2">
    <source>
        <dbReference type="Proteomes" id="UP000294682"/>
    </source>
</evidence>
<dbReference type="AlphaFoldDB" id="A0A9X8UJK5"/>
<comment type="caution">
    <text evidence="1">The sequence shown here is derived from an EMBL/GenBank/DDBJ whole genome shotgun (WGS) entry which is preliminary data.</text>
</comment>
<dbReference type="SFLD" id="SFLDS00003">
    <property type="entry name" value="Haloacid_Dehalogenase"/>
    <property type="match status" value="1"/>
</dbReference>
<dbReference type="PANTHER" id="PTHR43434:SF1">
    <property type="entry name" value="PHOSPHOGLYCOLATE PHOSPHATASE"/>
    <property type="match status" value="1"/>
</dbReference>
<dbReference type="Gene3D" id="3.40.50.1000">
    <property type="entry name" value="HAD superfamily/HAD-like"/>
    <property type="match status" value="1"/>
</dbReference>
<gene>
    <name evidence="1" type="ORF">EDD78_104100</name>
</gene>
<dbReference type="Proteomes" id="UP000294682">
    <property type="component" value="Unassembled WGS sequence"/>
</dbReference>
<dbReference type="InterPro" id="IPR050155">
    <property type="entry name" value="HAD-like_hydrolase_sf"/>
</dbReference>
<dbReference type="InterPro" id="IPR023198">
    <property type="entry name" value="PGP-like_dom2"/>
</dbReference>
<dbReference type="Pfam" id="PF13419">
    <property type="entry name" value="HAD_2"/>
    <property type="match status" value="1"/>
</dbReference>
<dbReference type="EMBL" id="SLUK01000004">
    <property type="protein sequence ID" value="TCL43762.1"/>
    <property type="molecule type" value="Genomic_DNA"/>
</dbReference>
<protein>
    <submittedName>
        <fullName evidence="1">Phosphoglycolate phosphatase</fullName>
    </submittedName>
</protein>
<dbReference type="InterPro" id="IPR041492">
    <property type="entry name" value="HAD_2"/>
</dbReference>
<accession>A0A9X8UJK5</accession>